<name>A0A0F7LL87_9GAMM</name>
<feature type="transmembrane region" description="Helical" evidence="1">
    <location>
        <begin position="48"/>
        <end position="66"/>
    </location>
</feature>
<proteinExistence type="predicted"/>
<evidence type="ECO:0000313" key="2">
    <source>
        <dbReference type="EMBL" id="AKH63405.1"/>
    </source>
</evidence>
<organism evidence="2 3">
    <name type="scientific">Photorhabdus thracensis</name>
    <dbReference type="NCBI Taxonomy" id="230089"/>
    <lineage>
        <taxon>Bacteria</taxon>
        <taxon>Pseudomonadati</taxon>
        <taxon>Pseudomonadota</taxon>
        <taxon>Gammaproteobacteria</taxon>
        <taxon>Enterobacterales</taxon>
        <taxon>Morganellaceae</taxon>
        <taxon>Photorhabdus</taxon>
    </lineage>
</organism>
<keyword evidence="1" id="KW-0812">Transmembrane</keyword>
<protein>
    <submittedName>
        <fullName evidence="2">Uncharacterized protein</fullName>
    </submittedName>
</protein>
<keyword evidence="3" id="KW-1185">Reference proteome</keyword>
<evidence type="ECO:0000256" key="1">
    <source>
        <dbReference type="SAM" id="Phobius"/>
    </source>
</evidence>
<accession>A0A0F7LL87</accession>
<dbReference type="EMBL" id="CP011104">
    <property type="protein sequence ID" value="AKH63405.1"/>
    <property type="molecule type" value="Genomic_DNA"/>
</dbReference>
<sequence length="95" mass="10320">MVQPFIHAGNGVTDIPPFFDKTDNSLCGGQKIRGQISDKFLSLCFVEMALRAAIFGLQFAVIKVIADMTMNGRFMKTQGLSESLNSSPQRPAGPL</sequence>
<dbReference type="AlphaFoldDB" id="A0A0F7LL87"/>
<reference evidence="2 3" key="1">
    <citation type="journal article" date="2015" name="J. Biotechnol.">
        <title>Complete genome sequence of Photorhabdus temperata subsp. thracensis 39-8(T), an entomopathogenic bacterium for the improved commercial bioinsecticide.</title>
        <authorList>
            <person name="Kwak Y."/>
            <person name="Shin J.H."/>
        </authorList>
    </citation>
    <scope>NUCLEOTIDE SEQUENCE [LARGE SCALE GENOMIC DNA]</scope>
    <source>
        <strain evidence="2 3">DSM 15199</strain>
    </source>
</reference>
<keyword evidence="1" id="KW-0472">Membrane</keyword>
<dbReference type="PATRIC" id="fig|230089.6.peg.1924"/>
<gene>
    <name evidence="2" type="ORF">VY86_08690</name>
</gene>
<dbReference type="KEGG" id="ptt:VY86_08690"/>
<keyword evidence="1" id="KW-1133">Transmembrane helix</keyword>
<dbReference type="Proteomes" id="UP000034866">
    <property type="component" value="Chromosome"/>
</dbReference>
<evidence type="ECO:0000313" key="3">
    <source>
        <dbReference type="Proteomes" id="UP000034866"/>
    </source>
</evidence>
<reference evidence="3" key="2">
    <citation type="submission" date="2015-03" db="EMBL/GenBank/DDBJ databases">
        <title>Genome sequence of Azospirillum thiophilum strain DSM 21654T.</title>
        <authorList>
            <person name="Kwak Y."/>
            <person name="Shin J.-H."/>
        </authorList>
    </citation>
    <scope>NUCLEOTIDE SEQUENCE [LARGE SCALE GENOMIC DNA]</scope>
    <source>
        <strain evidence="3">DSM 15199</strain>
    </source>
</reference>